<dbReference type="InterPro" id="IPR051365">
    <property type="entry name" value="TOX_HMG-box_domain"/>
</dbReference>
<dbReference type="PROSITE" id="PS50118">
    <property type="entry name" value="HMG_BOX_2"/>
    <property type="match status" value="1"/>
</dbReference>
<gene>
    <name evidence="8 9" type="primary">LOC110973637</name>
</gene>
<evidence type="ECO:0000256" key="5">
    <source>
        <dbReference type="SAM" id="MobiDB-lite"/>
    </source>
</evidence>
<keyword evidence="7" id="KW-1185">Reference proteome</keyword>
<dbReference type="GO" id="GO:0006357">
    <property type="term" value="P:regulation of transcription by RNA polymerase II"/>
    <property type="evidence" value="ECO:0007669"/>
    <property type="project" value="TreeGrafter"/>
</dbReference>
<keyword evidence="3 4" id="KW-0539">Nucleus</keyword>
<feature type="compositionally biased region" description="Gly residues" evidence="5">
    <location>
        <begin position="319"/>
        <end position="329"/>
    </location>
</feature>
<evidence type="ECO:0000256" key="1">
    <source>
        <dbReference type="ARBA" id="ARBA00004123"/>
    </source>
</evidence>
<dbReference type="PANTHER" id="PTHR45781">
    <property type="entry name" value="AGAP000281-PA"/>
    <property type="match status" value="1"/>
</dbReference>
<dbReference type="InterPro" id="IPR036910">
    <property type="entry name" value="HMG_box_dom_sf"/>
</dbReference>
<dbReference type="Gene3D" id="1.10.30.10">
    <property type="entry name" value="High mobility group box domain"/>
    <property type="match status" value="1"/>
</dbReference>
<evidence type="ECO:0000256" key="3">
    <source>
        <dbReference type="ARBA" id="ARBA00023242"/>
    </source>
</evidence>
<dbReference type="GeneID" id="110973637"/>
<feature type="compositionally biased region" description="Basic residues" evidence="5">
    <location>
        <begin position="375"/>
        <end position="386"/>
    </location>
</feature>
<feature type="compositionally biased region" description="Low complexity" evidence="5">
    <location>
        <begin position="484"/>
        <end position="498"/>
    </location>
</feature>
<feature type="domain" description="HMG box" evidence="6">
    <location>
        <begin position="391"/>
        <end position="459"/>
    </location>
</feature>
<sequence length="630" mass="68306">MKCQTEECNAWILHRAGSTLGHHSRMPTGYWPPMGQTPAVSFVNGFNFGNSSGVHHNNNFVAGTTMSSQTFHTPSFGDDEFDIPPISQGIGESNITTMTDHAFTAQPVSEPVGSQALPPYHTDSMHDRRVMSSPSSLNNQTPPPLPPQQQHQQQMLTSPVNHANPPMSCSPSMSQSLSQAMTLPSPTHGHTMTDPANHFPSAISNAAFTEPLSHMTESLPNPATTSMPVNPQFPPHNLDIPPITESTGSLGTMSDMLQPSHSTSFSHAGPTTTQIYSPSYHMPHVSHGMDMFPMDSHSGQHLGPLSTINQSAISSQLGMHGGLQPGQGMMGSHPTLGKNLGPGNTRSPHQESSEDSDDNTPLAQFAAKRPESKETKKKPPKRKRKKDPNEPQKPVSAYALFFRDTQAAIKGQNPNASFGEVSKIVASMWDSLGTEQKQAYKQRTETAKKEYLKKLAAYRASLVSKAAVDTTQSEEQSPSKQKKTSAAPVSTAAPPTQAGHAHIAPRVIAPKPVVTGVPITVTMTTAGKPMMQPGLNPMQAAQRVVKAHPMMGIDGMPPHSHQICTRNGCNKPSIESPDWDNEYCSNECVVDHCRLPKYRHEWTPYALTGPRYTDGRVYPHPAWVRGQADP</sequence>
<feature type="region of interest" description="Disordered" evidence="5">
    <location>
        <begin position="110"/>
        <end position="174"/>
    </location>
</feature>
<dbReference type="FunFam" id="1.10.30.10:FF:000005">
    <property type="entry name" value="TOX high mobility group box family member 3"/>
    <property type="match status" value="1"/>
</dbReference>
<dbReference type="RefSeq" id="XP_022080290.1">
    <property type="nucleotide sequence ID" value="XM_022224598.1"/>
</dbReference>
<dbReference type="RefSeq" id="XP_022080292.1">
    <property type="nucleotide sequence ID" value="XM_022224600.1"/>
</dbReference>
<reference evidence="8 9" key="1">
    <citation type="submission" date="2025-04" db="UniProtKB">
        <authorList>
            <consortium name="RefSeq"/>
        </authorList>
    </citation>
    <scope>IDENTIFICATION</scope>
</reference>
<keyword evidence="2 4" id="KW-0238">DNA-binding</keyword>
<evidence type="ECO:0000259" key="6">
    <source>
        <dbReference type="PROSITE" id="PS50118"/>
    </source>
</evidence>
<feature type="compositionally biased region" description="Polar residues" evidence="5">
    <location>
        <begin position="469"/>
        <end position="479"/>
    </location>
</feature>
<dbReference type="GO" id="GO:0031490">
    <property type="term" value="F:chromatin DNA binding"/>
    <property type="evidence" value="ECO:0007669"/>
    <property type="project" value="TreeGrafter"/>
</dbReference>
<feature type="DNA-binding region" description="HMG box" evidence="4">
    <location>
        <begin position="391"/>
        <end position="459"/>
    </location>
</feature>
<proteinExistence type="predicted"/>
<feature type="compositionally biased region" description="Low complexity" evidence="5">
    <location>
        <begin position="148"/>
        <end position="174"/>
    </location>
</feature>
<name>A0A8B7XK08_ACAPL</name>
<evidence type="ECO:0000256" key="4">
    <source>
        <dbReference type="PROSITE-ProRule" id="PRU00267"/>
    </source>
</evidence>
<dbReference type="Proteomes" id="UP000694845">
    <property type="component" value="Unplaced"/>
</dbReference>
<organism evidence="7 8">
    <name type="scientific">Acanthaster planci</name>
    <name type="common">Crown-of-thorns starfish</name>
    <dbReference type="NCBI Taxonomy" id="133434"/>
    <lineage>
        <taxon>Eukaryota</taxon>
        <taxon>Metazoa</taxon>
        <taxon>Echinodermata</taxon>
        <taxon>Eleutherozoa</taxon>
        <taxon>Asterozoa</taxon>
        <taxon>Asteroidea</taxon>
        <taxon>Valvatacea</taxon>
        <taxon>Valvatida</taxon>
        <taxon>Acanthasteridae</taxon>
        <taxon>Acanthaster</taxon>
    </lineage>
</organism>
<evidence type="ECO:0000313" key="8">
    <source>
        <dbReference type="RefSeq" id="XP_022080290.1"/>
    </source>
</evidence>
<dbReference type="SMART" id="SM00398">
    <property type="entry name" value="HMG"/>
    <property type="match status" value="1"/>
</dbReference>
<comment type="subcellular location">
    <subcellularLocation>
        <location evidence="1">Nucleus</location>
    </subcellularLocation>
</comment>
<dbReference type="OrthoDB" id="10027956at2759"/>
<dbReference type="Pfam" id="PF00505">
    <property type="entry name" value="HMG_box"/>
    <property type="match status" value="1"/>
</dbReference>
<dbReference type="PANTHER" id="PTHR45781:SF1">
    <property type="entry name" value="HMG BOX DOMAIN-CONTAINING PROTEIN"/>
    <property type="match status" value="1"/>
</dbReference>
<protein>
    <submittedName>
        <fullName evidence="8 9">TOX high mobility group box family member 3-like isoform X1</fullName>
    </submittedName>
</protein>
<evidence type="ECO:0000313" key="7">
    <source>
        <dbReference type="Proteomes" id="UP000694845"/>
    </source>
</evidence>
<dbReference type="GO" id="GO:0005634">
    <property type="term" value="C:nucleus"/>
    <property type="evidence" value="ECO:0007669"/>
    <property type="project" value="UniProtKB-SubCell"/>
</dbReference>
<feature type="region of interest" description="Disordered" evidence="5">
    <location>
        <begin position="469"/>
        <end position="507"/>
    </location>
</feature>
<dbReference type="InterPro" id="IPR009071">
    <property type="entry name" value="HMG_box_dom"/>
</dbReference>
<dbReference type="CDD" id="cd21995">
    <property type="entry name" value="HMG-box_TOX-like"/>
    <property type="match status" value="1"/>
</dbReference>
<dbReference type="AlphaFoldDB" id="A0A8B7XK08"/>
<evidence type="ECO:0000256" key="2">
    <source>
        <dbReference type="ARBA" id="ARBA00023125"/>
    </source>
</evidence>
<accession>A0A8B7XK08</accession>
<dbReference type="SUPFAM" id="SSF47095">
    <property type="entry name" value="HMG-box"/>
    <property type="match status" value="1"/>
</dbReference>
<evidence type="ECO:0000313" key="9">
    <source>
        <dbReference type="RefSeq" id="XP_022080292.1"/>
    </source>
</evidence>
<dbReference type="KEGG" id="aplc:110973637"/>
<feature type="region of interest" description="Disordered" evidence="5">
    <location>
        <begin position="317"/>
        <end position="395"/>
    </location>
</feature>